<evidence type="ECO:0000256" key="3">
    <source>
        <dbReference type="ARBA" id="ARBA00022679"/>
    </source>
</evidence>
<evidence type="ECO:0000256" key="2">
    <source>
        <dbReference type="ARBA" id="ARBA00022676"/>
    </source>
</evidence>
<comment type="similarity">
    <text evidence="1">Belongs to the glycosyltransferase 2 family.</text>
</comment>
<evidence type="ECO:0000313" key="6">
    <source>
        <dbReference type="EMBL" id="GAA3967065.1"/>
    </source>
</evidence>
<feature type="domain" description="Glycosyltransferase 2-like" evidence="5">
    <location>
        <begin position="26"/>
        <end position="179"/>
    </location>
</feature>
<keyword evidence="4" id="KW-1133">Transmembrane helix</keyword>
<keyword evidence="3" id="KW-0808">Transferase</keyword>
<name>A0ABP7PK98_9SPHI</name>
<dbReference type="Pfam" id="PF00535">
    <property type="entry name" value="Glycos_transf_2"/>
    <property type="match status" value="1"/>
</dbReference>
<dbReference type="EMBL" id="BAABAK010000010">
    <property type="protein sequence ID" value="GAA3967065.1"/>
    <property type="molecule type" value="Genomic_DNA"/>
</dbReference>
<gene>
    <name evidence="6" type="ORF">GCM10022246_19900</name>
</gene>
<dbReference type="PANTHER" id="PTHR43630:SF1">
    <property type="entry name" value="POLY-BETA-1,6-N-ACETYL-D-GLUCOSAMINE SYNTHASE"/>
    <property type="match status" value="1"/>
</dbReference>
<evidence type="ECO:0000313" key="7">
    <source>
        <dbReference type="Proteomes" id="UP001501081"/>
    </source>
</evidence>
<dbReference type="InterPro" id="IPR001173">
    <property type="entry name" value="Glyco_trans_2-like"/>
</dbReference>
<evidence type="ECO:0000256" key="4">
    <source>
        <dbReference type="SAM" id="Phobius"/>
    </source>
</evidence>
<keyword evidence="2" id="KW-0328">Glycosyltransferase</keyword>
<dbReference type="SUPFAM" id="SSF53448">
    <property type="entry name" value="Nucleotide-diphospho-sugar transferases"/>
    <property type="match status" value="1"/>
</dbReference>
<feature type="transmembrane region" description="Helical" evidence="4">
    <location>
        <begin position="290"/>
        <end position="310"/>
    </location>
</feature>
<evidence type="ECO:0000256" key="1">
    <source>
        <dbReference type="ARBA" id="ARBA00006739"/>
    </source>
</evidence>
<reference evidence="7" key="1">
    <citation type="journal article" date="2019" name="Int. J. Syst. Evol. Microbiol.">
        <title>The Global Catalogue of Microorganisms (GCM) 10K type strain sequencing project: providing services to taxonomists for standard genome sequencing and annotation.</title>
        <authorList>
            <consortium name="The Broad Institute Genomics Platform"/>
            <consortium name="The Broad Institute Genome Sequencing Center for Infectious Disease"/>
            <person name="Wu L."/>
            <person name="Ma J."/>
        </authorList>
    </citation>
    <scope>NUCLEOTIDE SEQUENCE [LARGE SCALE GENOMIC DNA]</scope>
    <source>
        <strain evidence="7">JCM 17338</strain>
    </source>
</reference>
<evidence type="ECO:0000259" key="5">
    <source>
        <dbReference type="Pfam" id="PF00535"/>
    </source>
</evidence>
<accession>A0ABP7PK98</accession>
<organism evidence="6 7">
    <name type="scientific">Pedobacter ginsengiterrae</name>
    <dbReference type="NCBI Taxonomy" id="871696"/>
    <lineage>
        <taxon>Bacteria</taxon>
        <taxon>Pseudomonadati</taxon>
        <taxon>Bacteroidota</taxon>
        <taxon>Sphingobacteriia</taxon>
        <taxon>Sphingobacteriales</taxon>
        <taxon>Sphingobacteriaceae</taxon>
        <taxon>Pedobacter</taxon>
    </lineage>
</organism>
<dbReference type="Gene3D" id="3.90.550.10">
    <property type="entry name" value="Spore Coat Polysaccharide Biosynthesis Protein SpsA, Chain A"/>
    <property type="match status" value="1"/>
</dbReference>
<keyword evidence="4" id="KW-0472">Membrane</keyword>
<proteinExistence type="inferred from homology"/>
<dbReference type="InterPro" id="IPR029044">
    <property type="entry name" value="Nucleotide-diphossugar_trans"/>
</dbReference>
<dbReference type="PANTHER" id="PTHR43630">
    <property type="entry name" value="POLY-BETA-1,6-N-ACETYL-D-GLUCOSAMINE SYNTHASE"/>
    <property type="match status" value="1"/>
</dbReference>
<dbReference type="Proteomes" id="UP001501081">
    <property type="component" value="Unassembled WGS sequence"/>
</dbReference>
<feature type="transmembrane region" description="Helical" evidence="4">
    <location>
        <begin position="322"/>
        <end position="342"/>
    </location>
</feature>
<dbReference type="CDD" id="cd04192">
    <property type="entry name" value="GT_2_like_e"/>
    <property type="match status" value="1"/>
</dbReference>
<keyword evidence="4" id="KW-0812">Transmembrane</keyword>
<keyword evidence="7" id="KW-1185">Reference proteome</keyword>
<feature type="transmembrane region" description="Helical" evidence="4">
    <location>
        <begin position="264"/>
        <end position="284"/>
    </location>
</feature>
<protein>
    <submittedName>
        <fullName evidence="6">Glycosyltransferase</fullName>
    </submittedName>
</protein>
<sequence length="357" mass="40496">MVTFITGWHKLIFFKAHNSESKTKVSIIVAARDEELNISKTIDDLLAQQYPKNLTEIIIIDDHSTDRTAEIVLSYVNQNVKLIKLNEDKALNSYKKKAIQTAIGSCSGDLIITTDADCRMGEKWLSSIVDFYQIKGYKMISSPVAYFQEHNLFERLQSLEFLYLIGLGASTIGNRKPSTCNGANLAYEKKTFYEVGGFQGIDDLASGDDELLLHKIAAKYPDKIGFLKNQDAIVYTHAKATLASFIQQRKRWASKSTRYKNKSIIVLGVFVWSFNVSILANFIAGFFIPGFFMITFYQILAKMILESLFLWNVTGFAKRRSLMVLIPLLNVLHILYIIYIGIAGNSGKYNWKGRMVR</sequence>
<comment type="caution">
    <text evidence="6">The sequence shown here is derived from an EMBL/GenBank/DDBJ whole genome shotgun (WGS) entry which is preliminary data.</text>
</comment>